<gene>
    <name evidence="6" type="ORF">AAAT05_04815</name>
</gene>
<dbReference type="Pfam" id="PF02361">
    <property type="entry name" value="CbiQ"/>
    <property type="match status" value="1"/>
</dbReference>
<dbReference type="PANTHER" id="PTHR33514">
    <property type="entry name" value="PROTEIN ABCI12, CHLOROPLASTIC"/>
    <property type="match status" value="1"/>
</dbReference>
<evidence type="ECO:0000313" key="6">
    <source>
        <dbReference type="EMBL" id="MEQ2637663.1"/>
    </source>
</evidence>
<dbReference type="PANTHER" id="PTHR33514:SF13">
    <property type="entry name" value="PROTEIN ABCI12, CHLOROPLASTIC"/>
    <property type="match status" value="1"/>
</dbReference>
<name>A0ABV1IFI1_9ACTN</name>
<evidence type="ECO:0000256" key="1">
    <source>
        <dbReference type="ARBA" id="ARBA00004141"/>
    </source>
</evidence>
<evidence type="ECO:0000256" key="2">
    <source>
        <dbReference type="ARBA" id="ARBA00022692"/>
    </source>
</evidence>
<feature type="transmembrane region" description="Helical" evidence="5">
    <location>
        <begin position="68"/>
        <end position="91"/>
    </location>
</feature>
<dbReference type="RefSeq" id="WP_349182231.1">
    <property type="nucleotide sequence ID" value="NZ_JBBNGS010000007.1"/>
</dbReference>
<evidence type="ECO:0000256" key="4">
    <source>
        <dbReference type="ARBA" id="ARBA00023136"/>
    </source>
</evidence>
<evidence type="ECO:0000256" key="5">
    <source>
        <dbReference type="SAM" id="Phobius"/>
    </source>
</evidence>
<dbReference type="EMBL" id="JBBNGS010000007">
    <property type="protein sequence ID" value="MEQ2637663.1"/>
    <property type="molecule type" value="Genomic_DNA"/>
</dbReference>
<sequence length="245" mass="25687">MSIGGYRPGTTLAHRLDPRAKLVFTALYLVAAFVSRGWALLAVATVAATVLAASGTGARKALGSLRPFAWLMAFVLVFDSLFSTGGVSYAVESVVRFALVLLGSSTLMATTSPTELTDGCAMLLRPLAALGVDVDAAALAIGMTLRFVPVVMGEYRCVREAQEARGADFSSGGTLRRARSQVTTMVPLLASALRRSETLALAIRNRGFGEVEPGTRGCIRSYELRARDCAAMAVGAALVVLAVVL</sequence>
<organism evidence="6 7">
    <name type="scientific">Paratractidigestivibacter faecalis</name>
    <dbReference type="NCBI Taxonomy" id="2292441"/>
    <lineage>
        <taxon>Bacteria</taxon>
        <taxon>Bacillati</taxon>
        <taxon>Actinomycetota</taxon>
        <taxon>Coriobacteriia</taxon>
        <taxon>Coriobacteriales</taxon>
        <taxon>Atopobiaceae</taxon>
        <taxon>Paratractidigestivibacter</taxon>
    </lineage>
</organism>
<evidence type="ECO:0000256" key="3">
    <source>
        <dbReference type="ARBA" id="ARBA00022989"/>
    </source>
</evidence>
<keyword evidence="4 5" id="KW-0472">Membrane</keyword>
<keyword evidence="3 5" id="KW-1133">Transmembrane helix</keyword>
<keyword evidence="7" id="KW-1185">Reference proteome</keyword>
<keyword evidence="2 5" id="KW-0812">Transmembrane</keyword>
<evidence type="ECO:0000313" key="7">
    <source>
        <dbReference type="Proteomes" id="UP001478817"/>
    </source>
</evidence>
<comment type="subcellular location">
    <subcellularLocation>
        <location evidence="1">Membrane</location>
        <topology evidence="1">Multi-pass membrane protein</topology>
    </subcellularLocation>
</comment>
<accession>A0ABV1IFI1</accession>
<reference evidence="6 7" key="1">
    <citation type="submission" date="2024-04" db="EMBL/GenBank/DDBJ databases">
        <title>Human intestinal bacterial collection.</title>
        <authorList>
            <person name="Pauvert C."/>
            <person name="Hitch T.C.A."/>
            <person name="Clavel T."/>
        </authorList>
    </citation>
    <scope>NUCLEOTIDE SEQUENCE [LARGE SCALE GENOMIC DNA]</scope>
    <source>
        <strain evidence="6 7">CLA-AA-H197</strain>
    </source>
</reference>
<comment type="caution">
    <text evidence="6">The sequence shown here is derived from an EMBL/GenBank/DDBJ whole genome shotgun (WGS) entry which is preliminary data.</text>
</comment>
<dbReference type="InterPro" id="IPR003339">
    <property type="entry name" value="ABC/ECF_trnsptr_transmembrane"/>
</dbReference>
<protein>
    <submittedName>
        <fullName evidence="6">Energy-coupling factor transporter transmembrane component T</fullName>
    </submittedName>
</protein>
<proteinExistence type="predicted"/>
<dbReference type="CDD" id="cd16914">
    <property type="entry name" value="EcfT"/>
    <property type="match status" value="1"/>
</dbReference>
<dbReference type="Proteomes" id="UP001478817">
    <property type="component" value="Unassembled WGS sequence"/>
</dbReference>